<feature type="domain" description="PAC" evidence="2">
    <location>
        <begin position="90"/>
        <end position="142"/>
    </location>
</feature>
<dbReference type="NCBIfam" id="TIGR00229">
    <property type="entry name" value="sensory_box"/>
    <property type="match status" value="1"/>
</dbReference>
<proteinExistence type="predicted"/>
<evidence type="ECO:0000313" key="3">
    <source>
        <dbReference type="EMBL" id="OGZ17616.1"/>
    </source>
</evidence>
<sequence length="180" mass="21009">MEIKNQKIQRDQKIISEDLSILESQIEGLWQFLPIPICFANSVFSIINASKALEDILGCKGVEAIGENLKNVLKDFERIKRELMQQRLIISKETTLLIKNKKEIIVELSAKTKEDEKREIMGYFFAFIDITEVKEKEKELQRKVQELEKLNKLATGRELKMVELKKEIEQLKNKLDKKSS</sequence>
<name>A0A1G2DVN5_9BACT</name>
<comment type="caution">
    <text evidence="3">The sequence shown here is derived from an EMBL/GenBank/DDBJ whole genome shotgun (WGS) entry which is preliminary data.</text>
</comment>
<dbReference type="AlphaFoldDB" id="A0A1G2DVN5"/>
<keyword evidence="1" id="KW-0175">Coiled coil</keyword>
<dbReference type="Pfam" id="PF13426">
    <property type="entry name" value="PAS_9"/>
    <property type="match status" value="1"/>
</dbReference>
<dbReference type="Proteomes" id="UP000176752">
    <property type="component" value="Unassembled WGS sequence"/>
</dbReference>
<dbReference type="STRING" id="1801660.A2Z78_00480"/>
<evidence type="ECO:0000259" key="2">
    <source>
        <dbReference type="PROSITE" id="PS50113"/>
    </source>
</evidence>
<dbReference type="InterPro" id="IPR035965">
    <property type="entry name" value="PAS-like_dom_sf"/>
</dbReference>
<evidence type="ECO:0000313" key="4">
    <source>
        <dbReference type="Proteomes" id="UP000176752"/>
    </source>
</evidence>
<evidence type="ECO:0000256" key="1">
    <source>
        <dbReference type="SAM" id="Coils"/>
    </source>
</evidence>
<accession>A0A1G2DVN5</accession>
<gene>
    <name evidence="3" type="ORF">A2Z78_00480</name>
</gene>
<dbReference type="InterPro" id="IPR000014">
    <property type="entry name" value="PAS"/>
</dbReference>
<dbReference type="InterPro" id="IPR000700">
    <property type="entry name" value="PAS-assoc_C"/>
</dbReference>
<reference evidence="3 4" key="1">
    <citation type="journal article" date="2016" name="Nat. Commun.">
        <title>Thousands of microbial genomes shed light on interconnected biogeochemical processes in an aquifer system.</title>
        <authorList>
            <person name="Anantharaman K."/>
            <person name="Brown C.T."/>
            <person name="Hug L.A."/>
            <person name="Sharon I."/>
            <person name="Castelle C.J."/>
            <person name="Probst A.J."/>
            <person name="Thomas B.C."/>
            <person name="Singh A."/>
            <person name="Wilkins M.J."/>
            <person name="Karaoz U."/>
            <person name="Brodie E.L."/>
            <person name="Williams K.H."/>
            <person name="Hubbard S.S."/>
            <person name="Banfield J.F."/>
        </authorList>
    </citation>
    <scope>NUCLEOTIDE SEQUENCE [LARGE SCALE GENOMIC DNA]</scope>
</reference>
<dbReference type="EMBL" id="MHLV01000019">
    <property type="protein sequence ID" value="OGZ17616.1"/>
    <property type="molecule type" value="Genomic_DNA"/>
</dbReference>
<dbReference type="Gene3D" id="3.30.450.20">
    <property type="entry name" value="PAS domain"/>
    <property type="match status" value="1"/>
</dbReference>
<feature type="coiled-coil region" evidence="1">
    <location>
        <begin position="130"/>
        <end position="174"/>
    </location>
</feature>
<dbReference type="SUPFAM" id="SSF55785">
    <property type="entry name" value="PYP-like sensor domain (PAS domain)"/>
    <property type="match status" value="1"/>
</dbReference>
<dbReference type="PROSITE" id="PS50113">
    <property type="entry name" value="PAC"/>
    <property type="match status" value="1"/>
</dbReference>
<organism evidence="3 4">
    <name type="scientific">Candidatus Nealsonbacteria bacterium RBG_13_36_15</name>
    <dbReference type="NCBI Taxonomy" id="1801660"/>
    <lineage>
        <taxon>Bacteria</taxon>
        <taxon>Candidatus Nealsoniibacteriota</taxon>
    </lineage>
</organism>
<protein>
    <recommendedName>
        <fullName evidence="2">PAC domain-containing protein</fullName>
    </recommendedName>
</protein>